<dbReference type="GO" id="GO:0016746">
    <property type="term" value="F:acyltransferase activity"/>
    <property type="evidence" value="ECO:0007669"/>
    <property type="project" value="UniProtKB-KW"/>
</dbReference>
<reference evidence="5 6" key="1">
    <citation type="journal article" date="2020" name="ISME J.">
        <title>Comparative genomics reveals insights into cyanobacterial evolution and habitat adaptation.</title>
        <authorList>
            <person name="Chen M.Y."/>
            <person name="Teng W.K."/>
            <person name="Zhao L."/>
            <person name="Hu C.X."/>
            <person name="Zhou Y.K."/>
            <person name="Han B.P."/>
            <person name="Song L.R."/>
            <person name="Shu W.S."/>
        </authorList>
    </citation>
    <scope>NUCLEOTIDE SEQUENCE [LARGE SCALE GENOMIC DNA]</scope>
    <source>
        <strain evidence="5 6">FACHB-159</strain>
    </source>
</reference>
<evidence type="ECO:0000256" key="3">
    <source>
        <dbReference type="SAM" id="MobiDB-lite"/>
    </source>
</evidence>
<dbReference type="PANTHER" id="PTHR10434:SF40">
    <property type="entry name" value="1-ACYL-SN-GLYCEROL-3-PHOSPHATE ACYLTRANSFERASE"/>
    <property type="match status" value="1"/>
</dbReference>
<dbReference type="PANTHER" id="PTHR10434">
    <property type="entry name" value="1-ACYL-SN-GLYCEROL-3-PHOSPHATE ACYLTRANSFERASE"/>
    <property type="match status" value="1"/>
</dbReference>
<evidence type="ECO:0000313" key="6">
    <source>
        <dbReference type="Proteomes" id="UP000637383"/>
    </source>
</evidence>
<evidence type="ECO:0000256" key="2">
    <source>
        <dbReference type="ARBA" id="ARBA00023315"/>
    </source>
</evidence>
<proteinExistence type="predicted"/>
<organism evidence="5 6">
    <name type="scientific">Nostoc paludosum FACHB-159</name>
    <dbReference type="NCBI Taxonomy" id="2692908"/>
    <lineage>
        <taxon>Bacteria</taxon>
        <taxon>Bacillati</taxon>
        <taxon>Cyanobacteriota</taxon>
        <taxon>Cyanophyceae</taxon>
        <taxon>Nostocales</taxon>
        <taxon>Nostocaceae</taxon>
        <taxon>Nostoc</taxon>
    </lineage>
</organism>
<protein>
    <submittedName>
        <fullName evidence="5">1-acyl-sn-glycerol-3-phosphate acyltransferase</fullName>
    </submittedName>
</protein>
<gene>
    <name evidence="5" type="ORF">H6H03_18905</name>
</gene>
<name>A0ABR8K8Y3_9NOSO</name>
<accession>A0ABR8K8Y3</accession>
<dbReference type="SUPFAM" id="SSF69593">
    <property type="entry name" value="Glycerol-3-phosphate (1)-acyltransferase"/>
    <property type="match status" value="1"/>
</dbReference>
<dbReference type="EMBL" id="JACJTU010000017">
    <property type="protein sequence ID" value="MBD2735935.1"/>
    <property type="molecule type" value="Genomic_DNA"/>
</dbReference>
<dbReference type="InterPro" id="IPR002123">
    <property type="entry name" value="Plipid/glycerol_acylTrfase"/>
</dbReference>
<feature type="compositionally biased region" description="Polar residues" evidence="3">
    <location>
        <begin position="1"/>
        <end position="26"/>
    </location>
</feature>
<sequence length="325" mass="36877">MQNPKFQIENLLTSSHQQENKTQSETLPPLSDASIERVKEGVAAAGDRAVRQIVEETLNCLEATNQDDCEPRANPWLRRFVMRSLIHILFQVQIEHPERIPQQSAILAVNHLHHIDPLLLLAELPTQPYYYILGDARTLYNKWWKRFILGFAGGVIPLKRVWKEEVAVMKAAKAGREDLIDLAAAIEQTVATGEDIQTLRQIDRIILSILARGDGMILFPEGRLGTAEAQLHLPLKRGTIIYALRAGVPIIPIALIGTHDLYLRKKLTIRVGEPLQFASTTRPKRQEVDVALQTLEKAMLSLLPTNYQEPTGFKPLRYFLNHMLW</sequence>
<feature type="domain" description="Phospholipid/glycerol acyltransferase" evidence="4">
    <location>
        <begin position="105"/>
        <end position="258"/>
    </location>
</feature>
<keyword evidence="6" id="KW-1185">Reference proteome</keyword>
<dbReference type="Pfam" id="PF01553">
    <property type="entry name" value="Acyltransferase"/>
    <property type="match status" value="1"/>
</dbReference>
<keyword evidence="2 5" id="KW-0012">Acyltransferase</keyword>
<keyword evidence="1" id="KW-0808">Transferase</keyword>
<dbReference type="SMART" id="SM00563">
    <property type="entry name" value="PlsC"/>
    <property type="match status" value="1"/>
</dbReference>
<evidence type="ECO:0000313" key="5">
    <source>
        <dbReference type="EMBL" id="MBD2735935.1"/>
    </source>
</evidence>
<dbReference type="Proteomes" id="UP000637383">
    <property type="component" value="Unassembled WGS sequence"/>
</dbReference>
<dbReference type="CDD" id="cd07989">
    <property type="entry name" value="LPLAT_AGPAT-like"/>
    <property type="match status" value="1"/>
</dbReference>
<evidence type="ECO:0000256" key="1">
    <source>
        <dbReference type="ARBA" id="ARBA00022679"/>
    </source>
</evidence>
<evidence type="ECO:0000259" key="4">
    <source>
        <dbReference type="SMART" id="SM00563"/>
    </source>
</evidence>
<feature type="region of interest" description="Disordered" evidence="3">
    <location>
        <begin position="1"/>
        <end position="31"/>
    </location>
</feature>
<comment type="caution">
    <text evidence="5">The sequence shown here is derived from an EMBL/GenBank/DDBJ whole genome shotgun (WGS) entry which is preliminary data.</text>
</comment>